<protein>
    <submittedName>
        <fullName evidence="4">Cell surface protein</fullName>
    </submittedName>
</protein>
<dbReference type="Proteomes" id="UP000050865">
    <property type="component" value="Unassembled WGS sequence"/>
</dbReference>
<gene>
    <name evidence="4" type="ORF">FC75_GL001757</name>
</gene>
<feature type="domain" description="WxL Interacting Protein peptidoglycan binding" evidence="2">
    <location>
        <begin position="22"/>
        <end position="141"/>
    </location>
</feature>
<keyword evidence="5" id="KW-1185">Reference proteome</keyword>
<dbReference type="InterPro" id="IPR021759">
    <property type="entry name" value="WxLIP_HBD"/>
</dbReference>
<feature type="transmembrane region" description="Helical" evidence="1">
    <location>
        <begin position="312"/>
        <end position="335"/>
    </location>
</feature>
<dbReference type="Pfam" id="PF11797">
    <property type="entry name" value="WxLIP_HBD"/>
    <property type="match status" value="1"/>
</dbReference>
<keyword evidence="1" id="KW-0472">Membrane</keyword>
<evidence type="ECO:0000256" key="1">
    <source>
        <dbReference type="SAM" id="Phobius"/>
    </source>
</evidence>
<dbReference type="AlphaFoldDB" id="A0A0R2FDI1"/>
<sequence length="344" mass="36533">MALTFGLGLAQHQSVQAAGAEFSVTPVLGNDQINGVTDYFNLLVSPSQTRDLQVQVENTSKEAKTFVVTLTNAYSQSNGEIGYEPKDQDDVDPSLTAPLTSFSSKPKQEVKVAAGQTQTVTIPLKVPAAGFTGVKLGGIHVLDQSVSAPAEAGEGISLNNQFAMIIGVQLQTNADAVVTTQPDLKLGKVAAGTENNNASGGVIVTLRNVAPIYIDDLKATVEVTKKGESKPLLTRTVTQWSMAPNSSLPLTLSTEKELEPGDYDVKVNVATSDKDWAFKDQFTIKAQEAKKVNQALGLTPKSNGPTSGSGSWVWYLVGGMAVVIVGLAGGMVWWWRRSRKQQAA</sequence>
<dbReference type="EMBL" id="AYZJ01000030">
    <property type="protein sequence ID" value="KRN22708.1"/>
    <property type="molecule type" value="Genomic_DNA"/>
</dbReference>
<evidence type="ECO:0000313" key="5">
    <source>
        <dbReference type="Proteomes" id="UP000050865"/>
    </source>
</evidence>
<keyword evidence="1" id="KW-1133">Transmembrane helix</keyword>
<evidence type="ECO:0000259" key="3">
    <source>
        <dbReference type="Pfam" id="PF11797"/>
    </source>
</evidence>
<keyword evidence="1" id="KW-0812">Transmembrane</keyword>
<dbReference type="RefSeq" id="WP_056989488.1">
    <property type="nucleotide sequence ID" value="NZ_AYZJ01000030.1"/>
</dbReference>
<dbReference type="STRING" id="1423730.FC75_GL001757"/>
<dbReference type="InterPro" id="IPR010317">
    <property type="entry name" value="WxLIP_PGBD"/>
</dbReference>
<evidence type="ECO:0000313" key="4">
    <source>
        <dbReference type="EMBL" id="KRN22708.1"/>
    </source>
</evidence>
<dbReference type="Pfam" id="PF06030">
    <property type="entry name" value="WxLIP_PGBD"/>
    <property type="match status" value="1"/>
</dbReference>
<comment type="caution">
    <text evidence="4">The sequence shown here is derived from an EMBL/GenBank/DDBJ whole genome shotgun (WGS) entry which is preliminary data.</text>
</comment>
<dbReference type="PATRIC" id="fig|1423730.4.peg.1833"/>
<organism evidence="4 5">
    <name type="scientific">Lacticaseibacillus camelliae DSM 22697 = JCM 13995</name>
    <dbReference type="NCBI Taxonomy" id="1423730"/>
    <lineage>
        <taxon>Bacteria</taxon>
        <taxon>Bacillati</taxon>
        <taxon>Bacillota</taxon>
        <taxon>Bacilli</taxon>
        <taxon>Lactobacillales</taxon>
        <taxon>Lactobacillaceae</taxon>
        <taxon>Lacticaseibacillus</taxon>
    </lineage>
</organism>
<reference evidence="4 5" key="1">
    <citation type="journal article" date="2015" name="Genome Announc.">
        <title>Expanding the biotechnology potential of lactobacilli through comparative genomics of 213 strains and associated genera.</title>
        <authorList>
            <person name="Sun Z."/>
            <person name="Harris H.M."/>
            <person name="McCann A."/>
            <person name="Guo C."/>
            <person name="Argimon S."/>
            <person name="Zhang W."/>
            <person name="Yang X."/>
            <person name="Jeffery I.B."/>
            <person name="Cooney J.C."/>
            <person name="Kagawa T.F."/>
            <person name="Liu W."/>
            <person name="Song Y."/>
            <person name="Salvetti E."/>
            <person name="Wrobel A."/>
            <person name="Rasinkangas P."/>
            <person name="Parkhill J."/>
            <person name="Rea M.C."/>
            <person name="O'Sullivan O."/>
            <person name="Ritari J."/>
            <person name="Douillard F.P."/>
            <person name="Paul Ross R."/>
            <person name="Yang R."/>
            <person name="Briner A.E."/>
            <person name="Felis G.E."/>
            <person name="de Vos W.M."/>
            <person name="Barrangou R."/>
            <person name="Klaenhammer T.R."/>
            <person name="Caufield P.W."/>
            <person name="Cui Y."/>
            <person name="Zhang H."/>
            <person name="O'Toole P.W."/>
        </authorList>
    </citation>
    <scope>NUCLEOTIDE SEQUENCE [LARGE SCALE GENOMIC DNA]</scope>
    <source>
        <strain evidence="4 5">DSM 22697</strain>
    </source>
</reference>
<feature type="domain" description="WxL Interacting Protein host binding" evidence="3">
    <location>
        <begin position="154"/>
        <end position="294"/>
    </location>
</feature>
<accession>A0A0R2FDI1</accession>
<name>A0A0R2FDI1_9LACO</name>
<evidence type="ECO:0000259" key="2">
    <source>
        <dbReference type="Pfam" id="PF06030"/>
    </source>
</evidence>
<proteinExistence type="predicted"/>